<accession>A0ACC0WP74</accession>
<protein>
    <submittedName>
        <fullName evidence="1">Uncharacterized protein</fullName>
    </submittedName>
</protein>
<reference evidence="1 2" key="1">
    <citation type="journal article" date="2022" name="bioRxiv">
        <title>The genome of the oomycete Peronosclerospora sorghi, a cosmopolitan pathogen of maize and sorghum, is inflated with dispersed pseudogenes.</title>
        <authorList>
            <person name="Fletcher K."/>
            <person name="Martin F."/>
            <person name="Isakeit T."/>
            <person name="Cavanaugh K."/>
            <person name="Magill C."/>
            <person name="Michelmore R."/>
        </authorList>
    </citation>
    <scope>NUCLEOTIDE SEQUENCE [LARGE SCALE GENOMIC DNA]</scope>
    <source>
        <strain evidence="1">P6</strain>
    </source>
</reference>
<keyword evidence="2" id="KW-1185">Reference proteome</keyword>
<comment type="caution">
    <text evidence="1">The sequence shown here is derived from an EMBL/GenBank/DDBJ whole genome shotgun (WGS) entry which is preliminary data.</text>
</comment>
<evidence type="ECO:0000313" key="1">
    <source>
        <dbReference type="EMBL" id="KAI9920111.1"/>
    </source>
</evidence>
<organism evidence="1 2">
    <name type="scientific">Peronosclerospora sorghi</name>
    <dbReference type="NCBI Taxonomy" id="230839"/>
    <lineage>
        <taxon>Eukaryota</taxon>
        <taxon>Sar</taxon>
        <taxon>Stramenopiles</taxon>
        <taxon>Oomycota</taxon>
        <taxon>Peronosporomycetes</taxon>
        <taxon>Peronosporales</taxon>
        <taxon>Peronosporaceae</taxon>
        <taxon>Peronosclerospora</taxon>
    </lineage>
</organism>
<dbReference type="EMBL" id="CM047589">
    <property type="protein sequence ID" value="KAI9920111.1"/>
    <property type="molecule type" value="Genomic_DNA"/>
</dbReference>
<name>A0ACC0WP74_9STRA</name>
<sequence>MEKHCRTSYGQRKLSELPVERFRDTTMVNALLDAQQSTNATVQDNATTLLERLLECLFEEHIAPIDAVDTLDIRHVLFNPKVNLLDYYTKL</sequence>
<evidence type="ECO:0000313" key="2">
    <source>
        <dbReference type="Proteomes" id="UP001163321"/>
    </source>
</evidence>
<proteinExistence type="predicted"/>
<gene>
    <name evidence="1" type="ORF">PsorP6_015813</name>
</gene>
<dbReference type="Proteomes" id="UP001163321">
    <property type="component" value="Chromosome 10"/>
</dbReference>